<keyword evidence="2" id="KW-0012">Acyltransferase</keyword>
<feature type="domain" description="N-acetyltransferase" evidence="1">
    <location>
        <begin position="4"/>
        <end position="163"/>
    </location>
</feature>
<dbReference type="Pfam" id="PF00583">
    <property type="entry name" value="Acetyltransf_1"/>
    <property type="match status" value="1"/>
</dbReference>
<dbReference type="Gene3D" id="3.40.630.30">
    <property type="match status" value="1"/>
</dbReference>
<keyword evidence="2" id="KW-0808">Transferase</keyword>
<dbReference type="PANTHER" id="PTHR43138:SF1">
    <property type="entry name" value="N-ACETYLTRANSFERASE ACA1"/>
    <property type="match status" value="1"/>
</dbReference>
<dbReference type="EC" id="2.3.1.-" evidence="2"/>
<dbReference type="CDD" id="cd04301">
    <property type="entry name" value="NAT_SF"/>
    <property type="match status" value="1"/>
</dbReference>
<evidence type="ECO:0000313" key="2">
    <source>
        <dbReference type="EMBL" id="MDX8530711.1"/>
    </source>
</evidence>
<comment type="caution">
    <text evidence="2">The sequence shown here is derived from an EMBL/GenBank/DDBJ whole genome shotgun (WGS) entry which is preliminary data.</text>
</comment>
<keyword evidence="3" id="KW-1185">Reference proteome</keyword>
<dbReference type="SUPFAM" id="SSF55729">
    <property type="entry name" value="Acyl-CoA N-acyltransferases (Nat)"/>
    <property type="match status" value="1"/>
</dbReference>
<dbReference type="RefSeq" id="WP_320246207.1">
    <property type="nucleotide sequence ID" value="NZ_JAVIIQ010000002.1"/>
</dbReference>
<accession>A0ABU5A3D6</accession>
<sequence length="163" mass="18111">MTVPTIRPATPADTDAIWSILEPVLRAGETYALPRDWNRDQALDYWFSDGHDVFVAEEAGDVIGCYYLHANQRGGGAHVANCGYVTSTTSSGRGVATAMCEHSLQRAAELGFRAMQFNFVISSNERAVKLWQRLGFDIVGTIPQAFDHPRLSYVDAFVMHRML</sequence>
<reference evidence="2 3" key="1">
    <citation type="submission" date="2023-08" db="EMBL/GenBank/DDBJ databases">
        <title>Implementing the SeqCode for naming new Mesorhizobium species isolated from Vachellia karroo root nodules.</title>
        <authorList>
            <person name="Van Lill M."/>
        </authorList>
    </citation>
    <scope>NUCLEOTIDE SEQUENCE [LARGE SCALE GENOMIC DNA]</scope>
    <source>
        <strain evidence="2 3">VK25D</strain>
    </source>
</reference>
<dbReference type="GO" id="GO:0016746">
    <property type="term" value="F:acyltransferase activity"/>
    <property type="evidence" value="ECO:0007669"/>
    <property type="project" value="UniProtKB-KW"/>
</dbReference>
<name>A0ABU5A3D6_9HYPH</name>
<dbReference type="InterPro" id="IPR000182">
    <property type="entry name" value="GNAT_dom"/>
</dbReference>
<dbReference type="PANTHER" id="PTHR43138">
    <property type="entry name" value="ACETYLTRANSFERASE, GNAT FAMILY"/>
    <property type="match status" value="1"/>
</dbReference>
<dbReference type="InterPro" id="IPR052742">
    <property type="entry name" value="Mito_N-acetyltransferase"/>
</dbReference>
<dbReference type="InterPro" id="IPR016181">
    <property type="entry name" value="Acyl_CoA_acyltransferase"/>
</dbReference>
<dbReference type="Proteomes" id="UP001285154">
    <property type="component" value="Unassembled WGS sequence"/>
</dbReference>
<gene>
    <name evidence="2" type="ORF">RFM42_06965</name>
</gene>
<protein>
    <submittedName>
        <fullName evidence="2">N-acetyltransferase</fullName>
        <ecNumber evidence="2">2.3.1.-</ecNumber>
    </submittedName>
</protein>
<proteinExistence type="predicted"/>
<organism evidence="2 3">
    <name type="scientific">Mesorhizobium vachelliae</name>
    <dbReference type="NCBI Taxonomy" id="3072309"/>
    <lineage>
        <taxon>Bacteria</taxon>
        <taxon>Pseudomonadati</taxon>
        <taxon>Pseudomonadota</taxon>
        <taxon>Alphaproteobacteria</taxon>
        <taxon>Hyphomicrobiales</taxon>
        <taxon>Phyllobacteriaceae</taxon>
        <taxon>Mesorhizobium</taxon>
    </lineage>
</organism>
<dbReference type="EMBL" id="JAVIIQ010000002">
    <property type="protein sequence ID" value="MDX8530711.1"/>
    <property type="molecule type" value="Genomic_DNA"/>
</dbReference>
<dbReference type="PROSITE" id="PS51186">
    <property type="entry name" value="GNAT"/>
    <property type="match status" value="1"/>
</dbReference>
<evidence type="ECO:0000313" key="3">
    <source>
        <dbReference type="Proteomes" id="UP001285154"/>
    </source>
</evidence>
<evidence type="ECO:0000259" key="1">
    <source>
        <dbReference type="PROSITE" id="PS51186"/>
    </source>
</evidence>